<evidence type="ECO:0000313" key="1">
    <source>
        <dbReference type="EMBL" id="CAJ2634984.1"/>
    </source>
</evidence>
<accession>A0ACB0IRV4</accession>
<proteinExistence type="predicted"/>
<name>A0ACB0IRV4_TRIPR</name>
<reference evidence="1" key="1">
    <citation type="submission" date="2023-10" db="EMBL/GenBank/DDBJ databases">
        <authorList>
            <person name="Rodriguez Cubillos JULIANA M."/>
            <person name="De Vega J."/>
        </authorList>
    </citation>
    <scope>NUCLEOTIDE SEQUENCE</scope>
</reference>
<organism evidence="1 2">
    <name type="scientific">Trifolium pratense</name>
    <name type="common">Red clover</name>
    <dbReference type="NCBI Taxonomy" id="57577"/>
    <lineage>
        <taxon>Eukaryota</taxon>
        <taxon>Viridiplantae</taxon>
        <taxon>Streptophyta</taxon>
        <taxon>Embryophyta</taxon>
        <taxon>Tracheophyta</taxon>
        <taxon>Spermatophyta</taxon>
        <taxon>Magnoliopsida</taxon>
        <taxon>eudicotyledons</taxon>
        <taxon>Gunneridae</taxon>
        <taxon>Pentapetalae</taxon>
        <taxon>rosids</taxon>
        <taxon>fabids</taxon>
        <taxon>Fabales</taxon>
        <taxon>Fabaceae</taxon>
        <taxon>Papilionoideae</taxon>
        <taxon>50 kb inversion clade</taxon>
        <taxon>NPAAA clade</taxon>
        <taxon>Hologalegina</taxon>
        <taxon>IRL clade</taxon>
        <taxon>Trifolieae</taxon>
        <taxon>Trifolium</taxon>
    </lineage>
</organism>
<sequence length="2013" mass="228021">MDSSSSSPFSSPPSSPTSSFSSRTSFSSSSDSQWAHDVFINFTPKDDSKVFVSNLHTALGDAGIEPYTDYQFDKGPELGSELLEAIEYAHISIIVFSQNYTESSSCLNELEKIMECHSTHGNVVIPVFCGVDPSKVRHQKGAFGKKLHATAKESYLDRELRENMVFSWKNALNQAANLPGWDATYYRNDAELIPQIVKEVLGKLNSRLLPITEFQVGLDTNEQRVIHFIENQASKVSLIGIWGMGGSGKTTTAKAIYNQIHRNFLNRSFIENVAEVCERKKNKNTGIIDLQQQLLTDVLGTNVRISSIEYGKNMIRQRFSEKKVLVVLDDVTTFEQLKALCGNPKMFGPGSVLIVTTRDEHLLKLVKVDCIFTIREMDENESLELFSWHAFRKASPKGGFSELSRSVAAYCGGLPLALEVLGSYLFDRTKQEWTSVLSKLERIPNDQVHEKLRISYDGLKDDMVKDIFLDICCFFIGKDRAYVTEILNGCGLYADIGIAVLIDRSLLKVEKNNKIGMHDLIRDMGREIVRESSAREPGKRSRLWFHDDVHDVLTKNTGTETVEALILNMQRTGRVSFSTNVFQDMKKLRLLQLDCVDLTGDFGYLSKQLRWVKWQRPTFNYVPNDFYQENLVAFELKHSNVKQVWKEPKLLQKLKILNLSHSRYLKSTPDFSKLPNLEKLIMKDCPSLSEVHSSIGDLNNLLLINLKDCSSLVNLPKKIYQLRSVKTLIISGCSKIVKLEEDIGQMISLTTLIAANTGVKQVPFSIARSKSIAYISLCGYEGLSRDVFPSIIWSWMSPTMNPLEHIPQFGGISPSLVSMDVDSNNLGLIYPSPILSSSSQLRCVWVQCHSEIQLKQELRRFLNDLTQLEISHASQISDLSLKSILIGMGSCHIVNEALSKSLSQGLATNDSIASFLPGNNYPSWLTYTSEGPSVYFQVPEDSDCGMKGITLCVIYSSTLENTATECLVSVLIINYTKFTIQIYKRDTVISFNDEDWKCVVSNLAVGDNVEIFVAFGHGLTVKETAVYLIYGQSTTVEAQPSPDVKMESPLTINIRMTEQIPYAVAESLFNRLASATFLEYGRIYGVMDELERLKNSVECIRVVLLDAQEKQEQNWIRRLEDVLHRADDLLDEFIIEDIRYKGDAGDKKKMTHVFRPLSSNHLRQTMVPKIKKIQKKFDDVVEEIAKLNLIPTAVVVKQTDSLRSKSISFLLESDITGREDDKKEIINLLRQPHGNISSVAIVGIGGIGKTTIARFVYDDVEVKKHFEKQMWVCVSNNFDVKTIVKKMLESLINSKIDDKLSFEYIQHKLLENLTGERYLLVLDDICNASHTKWTQLRTYLMCGAEDSRVLMTTRSKIVSEASNLYVLNGLTLDVSWSLLKKITFGNETSVMNQKLESIGTKIAEKCMGIPLAIRTLGGLLQNNSEEREWINVLHGDFWESCEDKESIMPILIFSYQSLSLQLRQCFAYCSLFPKDWEIQKDMLIQLCMAQGYLECSDGKQLMEDVGNEFVKIFLMKSFFQDAKVGEDGDIVSFKMHDLMHDLATQVAGNDCCYMDSEAKRCEQRPMHVSLEPNALHLLDSLDASRLRTLILLSSNEEEELNGDELSIISKFKHLRVLKLSCCSLSKLSSSIGKLKHLRYLNLSHCRGLKRLYKSFSRLVLLQTLILTPNEKVKFSSKVLSKLINLRHLHISDWEASKDKTPFGFVKLSIWQHKGMTSSNWISSLTNIVEISFFLCESLQCLPPLEHLPFLKSLDISFLEELEYIYYEQDFSSAFFPSLESLSLQFCYKLKGWRRVGDDFDNTNCSQNLSLPPFPRLSQLSLIGCLMLTCMPTFPNLENGLELYDSKVETLVATLNTVASEILNDFPPLSMLKSLHIDGVSLDVKSIPNVWMQNLTSLQLLQINWFSCQAFQEIEIWFKDDLKYLPSLQTIAFHNCEDLEALPDWICNLSSLQHLRVHDCIKLASLPEGMPCLTNLQTLEIIGCPLLVEKCETQTGETWPKIGHVPKIILSSLH</sequence>
<gene>
    <name evidence="1" type="ORF">MILVUS5_LOCUS5761</name>
</gene>
<protein>
    <submittedName>
        <fullName evidence="1">Uncharacterized protein</fullName>
    </submittedName>
</protein>
<dbReference type="Proteomes" id="UP001177021">
    <property type="component" value="Unassembled WGS sequence"/>
</dbReference>
<keyword evidence="2" id="KW-1185">Reference proteome</keyword>
<evidence type="ECO:0000313" key="2">
    <source>
        <dbReference type="Proteomes" id="UP001177021"/>
    </source>
</evidence>
<dbReference type="EMBL" id="CASHSV030000002">
    <property type="protein sequence ID" value="CAJ2634984.1"/>
    <property type="molecule type" value="Genomic_DNA"/>
</dbReference>
<comment type="caution">
    <text evidence="1">The sequence shown here is derived from an EMBL/GenBank/DDBJ whole genome shotgun (WGS) entry which is preliminary data.</text>
</comment>